<evidence type="ECO:0000313" key="1">
    <source>
        <dbReference type="EMBL" id="KPL73242.1"/>
    </source>
</evidence>
<evidence type="ECO:0000313" key="2">
    <source>
        <dbReference type="Proteomes" id="UP000050430"/>
    </source>
</evidence>
<sequence length="72" mass="7684">MAEAGAIDSFNAFFTEMVVGENLNCWTLISAARRPQVGALDGSLWNGCPLFSRPSSFRSRSGGVNSQPNAFA</sequence>
<accession>A0A0N8GLR6</accession>
<organism evidence="1 2">
    <name type="scientific">Leptolinea tardivitalis</name>
    <dbReference type="NCBI Taxonomy" id="229920"/>
    <lineage>
        <taxon>Bacteria</taxon>
        <taxon>Bacillati</taxon>
        <taxon>Chloroflexota</taxon>
        <taxon>Anaerolineae</taxon>
        <taxon>Anaerolineales</taxon>
        <taxon>Anaerolineaceae</taxon>
        <taxon>Leptolinea</taxon>
    </lineage>
</organism>
<name>A0A0N8GLR6_9CHLR</name>
<dbReference type="AlphaFoldDB" id="A0A0N8GLR6"/>
<reference evidence="1 2" key="1">
    <citation type="submission" date="2015-07" db="EMBL/GenBank/DDBJ databases">
        <title>Genome sequence of Leptolinea tardivitalis DSM 16556.</title>
        <authorList>
            <person name="Hemp J."/>
            <person name="Ward L.M."/>
            <person name="Pace L.A."/>
            <person name="Fischer W.W."/>
        </authorList>
    </citation>
    <scope>NUCLEOTIDE SEQUENCE [LARGE SCALE GENOMIC DNA]</scope>
    <source>
        <strain evidence="1 2">YMTK-2</strain>
    </source>
</reference>
<dbReference type="EMBL" id="LGCK01000006">
    <property type="protein sequence ID" value="KPL73242.1"/>
    <property type="molecule type" value="Genomic_DNA"/>
</dbReference>
<comment type="caution">
    <text evidence="1">The sequence shown here is derived from an EMBL/GenBank/DDBJ whole genome shotgun (WGS) entry which is preliminary data.</text>
</comment>
<gene>
    <name evidence="1" type="ORF">ADM99_03150</name>
</gene>
<proteinExistence type="predicted"/>
<dbReference type="Proteomes" id="UP000050430">
    <property type="component" value="Unassembled WGS sequence"/>
</dbReference>
<keyword evidence="2" id="KW-1185">Reference proteome</keyword>
<protein>
    <submittedName>
        <fullName evidence="1">Uncharacterized protein</fullName>
    </submittedName>
</protein>